<keyword evidence="1" id="KW-0547">Nucleotide-binding</keyword>
<dbReference type="OrthoDB" id="3561129at2759"/>
<keyword evidence="3" id="KW-0347">Helicase</keyword>
<organism evidence="6 7">
    <name type="scientific">Botryotinia fuckeliana (strain B05.10)</name>
    <name type="common">Noble rot fungus</name>
    <name type="synonym">Botrytis cinerea</name>
    <dbReference type="NCBI Taxonomy" id="332648"/>
    <lineage>
        <taxon>Eukaryota</taxon>
        <taxon>Fungi</taxon>
        <taxon>Dikarya</taxon>
        <taxon>Ascomycota</taxon>
        <taxon>Pezizomycotina</taxon>
        <taxon>Leotiomycetes</taxon>
        <taxon>Helotiales</taxon>
        <taxon>Sclerotiniaceae</taxon>
        <taxon>Botrytis</taxon>
    </lineage>
</organism>
<dbReference type="InterPro" id="IPR047187">
    <property type="entry name" value="SF1_C_Upf1"/>
</dbReference>
<dbReference type="GO" id="GO:0016787">
    <property type="term" value="F:hydrolase activity"/>
    <property type="evidence" value="ECO:0007669"/>
    <property type="project" value="UniProtKB-KW"/>
</dbReference>
<dbReference type="PANTHER" id="PTHR43788">
    <property type="entry name" value="DNA2/NAM7 HELICASE FAMILY MEMBER"/>
    <property type="match status" value="1"/>
</dbReference>
<dbReference type="EMBL" id="CP009820">
    <property type="protein sequence ID" value="ATZ58267.1"/>
    <property type="molecule type" value="Genomic_DNA"/>
</dbReference>
<dbReference type="Proteomes" id="UP000001798">
    <property type="component" value="Chromosome 16"/>
</dbReference>
<reference evidence="6 7" key="3">
    <citation type="journal article" date="2017" name="Mol. Plant Pathol.">
        <title>A gapless genome sequence of the fungus Botrytis cinerea.</title>
        <authorList>
            <person name="Van Kan J.A."/>
            <person name="Stassen J.H."/>
            <person name="Mosbach A."/>
            <person name="Van Der Lee T.A."/>
            <person name="Faino L."/>
            <person name="Farmer A.D."/>
            <person name="Papasotiriou D.G."/>
            <person name="Zhou S."/>
            <person name="Seidl M.F."/>
            <person name="Cottam E."/>
            <person name="Edel D."/>
            <person name="Hahn M."/>
            <person name="Schwartz D.C."/>
            <person name="Dietrich R.A."/>
            <person name="Widdison S."/>
            <person name="Scalliet G."/>
        </authorList>
    </citation>
    <scope>NUCLEOTIDE SEQUENCE [LARGE SCALE GENOMIC DNA]</scope>
    <source>
        <strain evidence="6 7">B05.10</strain>
    </source>
</reference>
<evidence type="ECO:0000313" key="7">
    <source>
        <dbReference type="Proteomes" id="UP000001798"/>
    </source>
</evidence>
<keyword evidence="4" id="KW-0067">ATP-binding</keyword>
<dbReference type="SUPFAM" id="SSF52540">
    <property type="entry name" value="P-loop containing nucleoside triphosphate hydrolases"/>
    <property type="match status" value="1"/>
</dbReference>
<dbReference type="GeneID" id="36394983"/>
<evidence type="ECO:0000256" key="3">
    <source>
        <dbReference type="ARBA" id="ARBA00022806"/>
    </source>
</evidence>
<proteinExistence type="predicted"/>
<keyword evidence="7" id="KW-1185">Reference proteome</keyword>
<evidence type="ECO:0000313" key="6">
    <source>
        <dbReference type="EMBL" id="ATZ58267.1"/>
    </source>
</evidence>
<protein>
    <recommendedName>
        <fullName evidence="5">DNA2/NAM7 helicase-like C-terminal domain-containing protein</fullName>
    </recommendedName>
</protein>
<evidence type="ECO:0000256" key="2">
    <source>
        <dbReference type="ARBA" id="ARBA00022801"/>
    </source>
</evidence>
<dbReference type="AlphaFoldDB" id="A0A384K6W2"/>
<sequence>MSTTKNGSKCSHHNVVVVADTVKRLLDSGLNTKDLMIISFYNESVMLIKRLLALRKISVAVELASVDSSQGREKLVVIVEISTTANRELPLGFLRKVNRLNAAMTRAREGRIVISHKRVCQDIVFNKMASGIWLQDFARTHIADKQTKFITVGRRLLEHETFFTPDRYEIVSRVKPAPGEKAKCASTIYNTLRR</sequence>
<dbReference type="InterPro" id="IPR027417">
    <property type="entry name" value="P-loop_NTPase"/>
</dbReference>
<dbReference type="Gene3D" id="3.40.50.300">
    <property type="entry name" value="P-loop containing nucleotide triphosphate hydrolases"/>
    <property type="match status" value="1"/>
</dbReference>
<feature type="domain" description="DNA2/NAM7 helicase-like C-terminal" evidence="5">
    <location>
        <begin position="5"/>
        <end position="117"/>
    </location>
</feature>
<dbReference type="Pfam" id="PF13087">
    <property type="entry name" value="AAA_12"/>
    <property type="match status" value="1"/>
</dbReference>
<name>A0A384K6W2_BOTFB</name>
<dbReference type="GO" id="GO:0043139">
    <property type="term" value="F:5'-3' DNA helicase activity"/>
    <property type="evidence" value="ECO:0007669"/>
    <property type="project" value="TreeGrafter"/>
</dbReference>
<keyword evidence="2" id="KW-0378">Hydrolase</keyword>
<evidence type="ECO:0000259" key="5">
    <source>
        <dbReference type="Pfam" id="PF13087"/>
    </source>
</evidence>
<reference evidence="6 7" key="1">
    <citation type="journal article" date="2011" name="PLoS Genet.">
        <title>Genomic analysis of the necrotrophic fungal pathogens Sclerotinia sclerotiorum and Botrytis cinerea.</title>
        <authorList>
            <person name="Amselem J."/>
            <person name="Cuomo C.A."/>
            <person name="van Kan J.A."/>
            <person name="Viaud M."/>
            <person name="Benito E.P."/>
            <person name="Couloux A."/>
            <person name="Coutinho P.M."/>
            <person name="de Vries R.P."/>
            <person name="Dyer P.S."/>
            <person name="Fillinger S."/>
            <person name="Fournier E."/>
            <person name="Gout L."/>
            <person name="Hahn M."/>
            <person name="Kohn L."/>
            <person name="Lapalu N."/>
            <person name="Plummer K.M."/>
            <person name="Pradier J.M."/>
            <person name="Quevillon E."/>
            <person name="Sharon A."/>
            <person name="Simon A."/>
            <person name="ten Have A."/>
            <person name="Tudzynski B."/>
            <person name="Tudzynski P."/>
            <person name="Wincker P."/>
            <person name="Andrew M."/>
            <person name="Anthouard V."/>
            <person name="Beever R.E."/>
            <person name="Beffa R."/>
            <person name="Benoit I."/>
            <person name="Bouzid O."/>
            <person name="Brault B."/>
            <person name="Chen Z."/>
            <person name="Choquer M."/>
            <person name="Collemare J."/>
            <person name="Cotton P."/>
            <person name="Danchin E.G."/>
            <person name="Da Silva C."/>
            <person name="Gautier A."/>
            <person name="Giraud C."/>
            <person name="Giraud T."/>
            <person name="Gonzalez C."/>
            <person name="Grossetete S."/>
            <person name="Guldener U."/>
            <person name="Henrissat B."/>
            <person name="Howlett B.J."/>
            <person name="Kodira C."/>
            <person name="Kretschmer M."/>
            <person name="Lappartient A."/>
            <person name="Leroch M."/>
            <person name="Levis C."/>
            <person name="Mauceli E."/>
            <person name="Neuveglise C."/>
            <person name="Oeser B."/>
            <person name="Pearson M."/>
            <person name="Poulain J."/>
            <person name="Poussereau N."/>
            <person name="Quesneville H."/>
            <person name="Rascle C."/>
            <person name="Schumacher J."/>
            <person name="Segurens B."/>
            <person name="Sexton A."/>
            <person name="Silva E."/>
            <person name="Sirven C."/>
            <person name="Soanes D.M."/>
            <person name="Talbot N.J."/>
            <person name="Templeton M."/>
            <person name="Yandava C."/>
            <person name="Yarden O."/>
            <person name="Zeng Q."/>
            <person name="Rollins J.A."/>
            <person name="Lebrun M.H."/>
            <person name="Dickman M."/>
        </authorList>
    </citation>
    <scope>NUCLEOTIDE SEQUENCE [LARGE SCALE GENOMIC DNA]</scope>
    <source>
        <strain evidence="6 7">B05.10</strain>
    </source>
</reference>
<dbReference type="PANTHER" id="PTHR43788:SF8">
    <property type="entry name" value="DNA-BINDING PROTEIN SMUBP-2"/>
    <property type="match status" value="1"/>
</dbReference>
<dbReference type="InterPro" id="IPR050534">
    <property type="entry name" value="Coronavir_polyprotein_1ab"/>
</dbReference>
<dbReference type="CDD" id="cd18808">
    <property type="entry name" value="SF1_C_Upf1"/>
    <property type="match status" value="1"/>
</dbReference>
<evidence type="ECO:0000256" key="1">
    <source>
        <dbReference type="ARBA" id="ARBA00022741"/>
    </source>
</evidence>
<reference evidence="6 7" key="2">
    <citation type="journal article" date="2012" name="Eukaryot. Cell">
        <title>Genome update of Botrytis cinerea strains B05.10 and T4.</title>
        <authorList>
            <person name="Staats M."/>
            <person name="van Kan J.A."/>
        </authorList>
    </citation>
    <scope>NUCLEOTIDE SEQUENCE [LARGE SCALE GENOMIC DNA]</scope>
    <source>
        <strain evidence="6 7">B05.10</strain>
    </source>
</reference>
<accession>A0A384K6W2</accession>
<dbReference type="VEuPathDB" id="FungiDB:Bcin16g00970"/>
<dbReference type="RefSeq" id="XP_024553669.1">
    <property type="nucleotide sequence ID" value="XM_024697853.1"/>
</dbReference>
<gene>
    <name evidence="6" type="ORF">BCIN_16g00970</name>
</gene>
<dbReference type="GO" id="GO:0005524">
    <property type="term" value="F:ATP binding"/>
    <property type="evidence" value="ECO:0007669"/>
    <property type="project" value="UniProtKB-KW"/>
</dbReference>
<evidence type="ECO:0000256" key="4">
    <source>
        <dbReference type="ARBA" id="ARBA00022840"/>
    </source>
</evidence>
<dbReference type="KEGG" id="bfu:BCIN_16g00970"/>
<dbReference type="InterPro" id="IPR041679">
    <property type="entry name" value="DNA2/NAM7-like_C"/>
</dbReference>